<dbReference type="AlphaFoldDB" id="A0A1H1NHJ6"/>
<evidence type="ECO:0000313" key="2">
    <source>
        <dbReference type="Proteomes" id="UP000181956"/>
    </source>
</evidence>
<sequence length="93" mass="9867">MVDADECPRPLTQADAAALIGILANLELLVMTRGISGDELGLLLDRAQADGYAAPGDGEHELRQALNDLNQRVRFALGEYDSLPAPSPVPVVD</sequence>
<dbReference type="RefSeq" id="WP_083362757.1">
    <property type="nucleotide sequence ID" value="NZ_LT629742.1"/>
</dbReference>
<dbReference type="EMBL" id="LT629742">
    <property type="protein sequence ID" value="SDR98310.1"/>
    <property type="molecule type" value="Genomic_DNA"/>
</dbReference>
<accession>A0A1H1NHJ6</accession>
<dbReference type="OrthoDB" id="5117155at2"/>
<name>A0A1H1NHJ6_9MICO</name>
<evidence type="ECO:0000313" key="1">
    <source>
        <dbReference type="EMBL" id="SDR98310.1"/>
    </source>
</evidence>
<proteinExistence type="predicted"/>
<keyword evidence="2" id="KW-1185">Reference proteome</keyword>
<gene>
    <name evidence="1" type="ORF">SAMN04489834_0641</name>
</gene>
<dbReference type="Proteomes" id="UP000181956">
    <property type="component" value="Chromosome I"/>
</dbReference>
<organism evidence="1 2">
    <name type="scientific">Microterricola viridarii</name>
    <dbReference type="NCBI Taxonomy" id="412690"/>
    <lineage>
        <taxon>Bacteria</taxon>
        <taxon>Bacillati</taxon>
        <taxon>Actinomycetota</taxon>
        <taxon>Actinomycetes</taxon>
        <taxon>Micrococcales</taxon>
        <taxon>Microbacteriaceae</taxon>
        <taxon>Microterricola</taxon>
    </lineage>
</organism>
<protein>
    <submittedName>
        <fullName evidence="1">Uncharacterized protein</fullName>
    </submittedName>
</protein>
<reference evidence="2" key="1">
    <citation type="submission" date="2016-10" db="EMBL/GenBank/DDBJ databases">
        <authorList>
            <person name="Varghese N."/>
            <person name="Submissions S."/>
        </authorList>
    </citation>
    <scope>NUCLEOTIDE SEQUENCE [LARGE SCALE GENOMIC DNA]</scope>
    <source>
        <strain evidence="2">DSM 21772</strain>
    </source>
</reference>
<dbReference type="STRING" id="412690.SAMN04489834_0641"/>